<keyword evidence="3" id="KW-0540">Nuclease</keyword>
<proteinExistence type="predicted"/>
<dbReference type="InterPro" id="IPR041373">
    <property type="entry name" value="RT_RNaseH"/>
</dbReference>
<keyword evidence="5" id="KW-0378">Hydrolase</keyword>
<dbReference type="Gene3D" id="2.30.30.850">
    <property type="match status" value="1"/>
</dbReference>
<dbReference type="InterPro" id="IPR040643">
    <property type="entry name" value="MLVIN_C"/>
</dbReference>
<reference evidence="9" key="2">
    <citation type="submission" date="2025-09" db="UniProtKB">
        <authorList>
            <consortium name="Ensembl"/>
        </authorList>
    </citation>
    <scope>IDENTIFICATION</scope>
</reference>
<keyword evidence="1" id="KW-0808">Transferase</keyword>
<evidence type="ECO:0000256" key="5">
    <source>
        <dbReference type="ARBA" id="ARBA00022801"/>
    </source>
</evidence>
<evidence type="ECO:0000256" key="2">
    <source>
        <dbReference type="ARBA" id="ARBA00022695"/>
    </source>
</evidence>
<accession>A0A8U8AT36</accession>
<dbReference type="SUPFAM" id="SSF56672">
    <property type="entry name" value="DNA/RNA polymerases"/>
    <property type="match status" value="1"/>
</dbReference>
<organism evidence="9 10">
    <name type="scientific">Geospiza parvula</name>
    <name type="common">Small tree-finch</name>
    <name type="synonym">Camarhynchus parvulus</name>
    <dbReference type="NCBI Taxonomy" id="87175"/>
    <lineage>
        <taxon>Eukaryota</taxon>
        <taxon>Metazoa</taxon>
        <taxon>Chordata</taxon>
        <taxon>Craniata</taxon>
        <taxon>Vertebrata</taxon>
        <taxon>Euteleostomi</taxon>
        <taxon>Archelosauria</taxon>
        <taxon>Archosauria</taxon>
        <taxon>Dinosauria</taxon>
        <taxon>Saurischia</taxon>
        <taxon>Theropoda</taxon>
        <taxon>Coelurosauria</taxon>
        <taxon>Aves</taxon>
        <taxon>Neognathae</taxon>
        <taxon>Neoaves</taxon>
        <taxon>Telluraves</taxon>
        <taxon>Australaves</taxon>
        <taxon>Passeriformes</taxon>
        <taxon>Thraupidae</taxon>
        <taxon>Camarhynchus</taxon>
    </lineage>
</organism>
<evidence type="ECO:0000259" key="8">
    <source>
        <dbReference type="Pfam" id="PF18697"/>
    </source>
</evidence>
<dbReference type="Pfam" id="PF17917">
    <property type="entry name" value="RT_RNaseH"/>
    <property type="match status" value="1"/>
</dbReference>
<dbReference type="Ensembl" id="ENSCPVT00000025620.1">
    <property type="protein sequence ID" value="ENSCPVP00000026359.1"/>
    <property type="gene ID" value="ENSCPVG00000017646.1"/>
</dbReference>
<evidence type="ECO:0000256" key="4">
    <source>
        <dbReference type="ARBA" id="ARBA00022759"/>
    </source>
</evidence>
<dbReference type="GO" id="GO:0016787">
    <property type="term" value="F:hydrolase activity"/>
    <property type="evidence" value="ECO:0007669"/>
    <property type="project" value="UniProtKB-KW"/>
</dbReference>
<dbReference type="GO" id="GO:0003964">
    <property type="term" value="F:RNA-directed DNA polymerase activity"/>
    <property type="evidence" value="ECO:0007669"/>
    <property type="project" value="UniProtKB-KW"/>
</dbReference>
<protein>
    <submittedName>
        <fullName evidence="9">Uncharacterized protein</fullName>
    </submittedName>
</protein>
<dbReference type="Pfam" id="PF18697">
    <property type="entry name" value="MLVIN_C"/>
    <property type="match status" value="1"/>
</dbReference>
<evidence type="ECO:0000256" key="1">
    <source>
        <dbReference type="ARBA" id="ARBA00022679"/>
    </source>
</evidence>
<evidence type="ECO:0000256" key="3">
    <source>
        <dbReference type="ARBA" id="ARBA00022722"/>
    </source>
</evidence>
<evidence type="ECO:0000256" key="6">
    <source>
        <dbReference type="ARBA" id="ARBA00022918"/>
    </source>
</evidence>
<keyword evidence="2" id="KW-0548">Nucleotidyltransferase</keyword>
<feature type="domain" description="Reverse transcriptase RNase H-like" evidence="7">
    <location>
        <begin position="4"/>
        <end position="72"/>
    </location>
</feature>
<dbReference type="Proteomes" id="UP000694382">
    <property type="component" value="Unassembled WGS sequence"/>
</dbReference>
<feature type="domain" description="Murine leukemia virus integrase C-terminal" evidence="8">
    <location>
        <begin position="108"/>
        <end position="146"/>
    </location>
</feature>
<evidence type="ECO:0000313" key="9">
    <source>
        <dbReference type="Ensembl" id="ENSCPVP00000026359.1"/>
    </source>
</evidence>
<evidence type="ECO:0000313" key="10">
    <source>
        <dbReference type="Proteomes" id="UP000694382"/>
    </source>
</evidence>
<dbReference type="InterPro" id="IPR043502">
    <property type="entry name" value="DNA/RNA_pol_sf"/>
</dbReference>
<name>A0A8U8AT36_GEOPR</name>
<dbReference type="Gene3D" id="3.10.20.370">
    <property type="match status" value="1"/>
</dbReference>
<dbReference type="AlphaFoldDB" id="A0A8U8AT36"/>
<sequence length="148" mass="16586">MALGVLAQQLGPHKRAVAYFSKQLDEVSKGWPGCLKAVAAVILNIEEARKLTLGQKMTVLVSHTVSAMLEQKGNQYIYDYVIAVGKHFDKNATVVIKHQPKQPDCKLHSFNPGDWVYVKNLLGKPLQEKWEGPFQVLLTTFTAVRIKE</sequence>
<keyword evidence="6" id="KW-0695">RNA-directed DNA polymerase</keyword>
<keyword evidence="10" id="KW-1185">Reference proteome</keyword>
<dbReference type="GO" id="GO:0004519">
    <property type="term" value="F:endonuclease activity"/>
    <property type="evidence" value="ECO:0007669"/>
    <property type="project" value="UniProtKB-KW"/>
</dbReference>
<keyword evidence="4" id="KW-0255">Endonuclease</keyword>
<evidence type="ECO:0000259" key="7">
    <source>
        <dbReference type="Pfam" id="PF17917"/>
    </source>
</evidence>
<reference evidence="9" key="1">
    <citation type="submission" date="2025-08" db="UniProtKB">
        <authorList>
            <consortium name="Ensembl"/>
        </authorList>
    </citation>
    <scope>IDENTIFICATION</scope>
</reference>